<evidence type="ECO:0000313" key="1">
    <source>
        <dbReference type="EMBL" id="MXQ74081.1"/>
    </source>
</evidence>
<dbReference type="EMBL" id="WUUQ01000003">
    <property type="protein sequence ID" value="MXQ74081.1"/>
    <property type="molecule type" value="Genomic_DNA"/>
</dbReference>
<name>A0A6N8U887_9FIRM</name>
<dbReference type="Proteomes" id="UP000434036">
    <property type="component" value="Unassembled WGS sequence"/>
</dbReference>
<protein>
    <submittedName>
        <fullName evidence="1">Uncharacterized protein</fullName>
    </submittedName>
</protein>
<dbReference type="InterPro" id="IPR008949">
    <property type="entry name" value="Isoprenoid_synthase_dom_sf"/>
</dbReference>
<comment type="caution">
    <text evidence="1">The sequence shown here is derived from an EMBL/GenBank/DDBJ whole genome shotgun (WGS) entry which is preliminary data.</text>
</comment>
<sequence>MNNNLRARFMAMTADLKTDWEACSKDIPRMSSISEEQRLKQEMLMDQGLQKVYQFLNQYHKIPRRSWQKQRNKLIQLLLDNDTLLVTSHMDHQIKNQLLQVSIAFIRAAREFDPLLSLSDIGQAMRNVWICAVLQLLFCKEVRYSKAIFGYSMLYPYTDNLLDDEMLTQADKQSFNRHFYARLKGEKICAVNEYEQKVFRLISAIESVYDRNRYPVVYESLYLIMEGQIQSLTQQTDSMSQSELLRISIEKGAASVVADGYLVCGDMDQKQLRFCMQYGFMLQLGDDLQDIEEDHQHHHQTLYSMLDENVLLDQPICQLLSYTEQLMNDVTCDAGTKTMVIDNCMLLIYLSVLSKPHRFSSAFIKRCEQAMPLHYAYLQKIGHVWSNSELGKRASQDESYLKELLDAVLE</sequence>
<evidence type="ECO:0000313" key="2">
    <source>
        <dbReference type="Proteomes" id="UP000434036"/>
    </source>
</evidence>
<reference evidence="1 2" key="2">
    <citation type="submission" date="2020-01" db="EMBL/GenBank/DDBJ databases">
        <title>Clostridiaceae sp. nov. isolated from the gut of human by culturomics.</title>
        <authorList>
            <person name="Chang Y."/>
        </authorList>
    </citation>
    <scope>NUCLEOTIDE SEQUENCE [LARGE SCALE GENOMIC DNA]</scope>
    <source>
        <strain evidence="1 2">DONG20-135</strain>
    </source>
</reference>
<gene>
    <name evidence="1" type="ORF">GSF08_09035</name>
</gene>
<dbReference type="AlphaFoldDB" id="A0A6N8U887"/>
<organism evidence="1 2">
    <name type="scientific">Copranaerobaculum intestinale</name>
    <dbReference type="NCBI Taxonomy" id="2692629"/>
    <lineage>
        <taxon>Bacteria</taxon>
        <taxon>Bacillati</taxon>
        <taxon>Bacillota</taxon>
        <taxon>Erysipelotrichia</taxon>
        <taxon>Erysipelotrichales</taxon>
        <taxon>Erysipelotrichaceae</taxon>
        <taxon>Copranaerobaculum</taxon>
    </lineage>
</organism>
<dbReference type="SUPFAM" id="SSF48576">
    <property type="entry name" value="Terpenoid synthases"/>
    <property type="match status" value="1"/>
</dbReference>
<keyword evidence="2" id="KW-1185">Reference proteome</keyword>
<accession>A0A6N8U887</accession>
<proteinExistence type="predicted"/>
<dbReference type="RefSeq" id="WP_160625469.1">
    <property type="nucleotide sequence ID" value="NZ_WUUQ01000003.1"/>
</dbReference>
<reference evidence="1 2" key="1">
    <citation type="submission" date="2019-12" db="EMBL/GenBank/DDBJ databases">
        <authorList>
            <person name="Yang R."/>
        </authorList>
    </citation>
    <scope>NUCLEOTIDE SEQUENCE [LARGE SCALE GENOMIC DNA]</scope>
    <source>
        <strain evidence="1 2">DONG20-135</strain>
    </source>
</reference>